<dbReference type="AlphaFoldDB" id="A0A504X3D4"/>
<organism evidence="1">
    <name type="scientific">Leishmania donovani</name>
    <dbReference type="NCBI Taxonomy" id="5661"/>
    <lineage>
        <taxon>Eukaryota</taxon>
        <taxon>Discoba</taxon>
        <taxon>Euglenozoa</taxon>
        <taxon>Kinetoplastea</taxon>
        <taxon>Metakinetoplastina</taxon>
        <taxon>Trypanosomatida</taxon>
        <taxon>Trypanosomatidae</taxon>
        <taxon>Leishmaniinae</taxon>
        <taxon>Leishmania</taxon>
    </lineage>
</organism>
<accession>A0A504X3D4</accession>
<evidence type="ECO:0000313" key="1">
    <source>
        <dbReference type="EMBL" id="TPP43546.1"/>
    </source>
</evidence>
<dbReference type="SUPFAM" id="SSF52141">
    <property type="entry name" value="Uracil-DNA glycosylase-like"/>
    <property type="match status" value="1"/>
</dbReference>
<gene>
    <name evidence="1" type="ORF">CGC21_19725</name>
</gene>
<dbReference type="VEuPathDB" id="TriTrypDB:LdBPK_320330.1"/>
<dbReference type="EMBL" id="RHLC01000009">
    <property type="protein sequence ID" value="TPP43546.1"/>
    <property type="molecule type" value="Genomic_DNA"/>
</dbReference>
<dbReference type="Gene3D" id="3.40.470.10">
    <property type="entry name" value="Uracil-DNA glycosylase-like domain"/>
    <property type="match status" value="1"/>
</dbReference>
<dbReference type="VEuPathDB" id="TriTrypDB:LDHU3_32.0410"/>
<dbReference type="VEuPathDB" id="TriTrypDB:LdCL_320008200"/>
<dbReference type="InterPro" id="IPR036895">
    <property type="entry name" value="Uracil-DNA_glycosylase-like_sf"/>
</dbReference>
<evidence type="ECO:0008006" key="2">
    <source>
        <dbReference type="Google" id="ProtNLM"/>
    </source>
</evidence>
<dbReference type="Proteomes" id="UP000318447">
    <property type="component" value="Unassembled WGS sequence"/>
</dbReference>
<name>A0A504X3D4_LEIDO</name>
<reference evidence="1" key="1">
    <citation type="submission" date="2019-02" db="EMBL/GenBank/DDBJ databases">
        <title>FDA dAtabase for Regulatory Grade micrObial Sequences (FDA-ARGOS): Supporting development and validation of Infectious Disease Dx tests.</title>
        <authorList>
            <person name="Duncan R."/>
            <person name="Fisher C."/>
            <person name="Tallon L.J."/>
            <person name="Sadzewicz L."/>
            <person name="Sengamalay N."/>
            <person name="Ott S."/>
            <person name="Godinez A."/>
            <person name="Nagaraj S."/>
            <person name="Nadendla S."/>
            <person name="Sichtig H."/>
        </authorList>
    </citation>
    <scope>NUCLEOTIDE SEQUENCE</scope>
    <source>
        <strain evidence="1">FDAARGOS_361</strain>
    </source>
</reference>
<comment type="caution">
    <text evidence="1">The sequence shown here is derived from an EMBL/GenBank/DDBJ whole genome shotgun (WGS) entry which is preliminary data.</text>
</comment>
<proteinExistence type="predicted"/>
<sequence length="308" mass="33319">MAYLALKSVKGASRAPAKRRAAANRIVAMCRAGGASGVTTADAATKPATAVSAETRLAMDEDHPIGPVVHADSRVLFCGTFPPVRKSIRFYYPNANNDMWKVLGQVFYDDADAFYTAASRASSLFSAPSKHASCHAATRALDEARIVRFADSQPVGFFDVCRRVRRRLGTSADDNIEALERTNVVRDVLSHTPHCAGIITTGTLALTMLLDDLSVHGTFLTSSEAPVEVVLKTRQGKRKYNIPPIGGQLKWVPSEACAFRSAVWIYRGPSTSRALPLKLEDKTRHYRLAVAAHLPLPLTSAPASVANM</sequence>
<protein>
    <recommendedName>
        <fullName evidence="2">DNA glycosylase</fullName>
    </recommendedName>
</protein>